<keyword evidence="7" id="KW-1185">Reference proteome</keyword>
<organism evidence="6 7">
    <name type="scientific">Arthrobacter livingstonensis</name>
    <dbReference type="NCBI Taxonomy" id="670078"/>
    <lineage>
        <taxon>Bacteria</taxon>
        <taxon>Bacillati</taxon>
        <taxon>Actinomycetota</taxon>
        <taxon>Actinomycetes</taxon>
        <taxon>Micrococcales</taxon>
        <taxon>Micrococcaceae</taxon>
        <taxon>Arthrobacter</taxon>
    </lineage>
</organism>
<dbReference type="GO" id="GO:0046872">
    <property type="term" value="F:metal ion binding"/>
    <property type="evidence" value="ECO:0007669"/>
    <property type="project" value="UniProtKB-KW"/>
</dbReference>
<dbReference type="GO" id="GO:0051536">
    <property type="term" value="F:iron-sulfur cluster binding"/>
    <property type="evidence" value="ECO:0007669"/>
    <property type="project" value="UniProtKB-KW"/>
</dbReference>
<comment type="caution">
    <text evidence="6">The sequence shown here is derived from an EMBL/GenBank/DDBJ whole genome shotgun (WGS) entry which is preliminary data.</text>
</comment>
<keyword evidence="2" id="KW-0408">Iron</keyword>
<dbReference type="SFLD" id="SFLDG01084">
    <property type="entry name" value="Uncharacterised_Radical_SAM_Su"/>
    <property type="match status" value="1"/>
</dbReference>
<accession>A0A2V5L7Q8</accession>
<evidence type="ECO:0000313" key="6">
    <source>
        <dbReference type="EMBL" id="PYI65643.1"/>
    </source>
</evidence>
<dbReference type="SUPFAM" id="SSF102114">
    <property type="entry name" value="Radical SAM enzymes"/>
    <property type="match status" value="1"/>
</dbReference>
<feature type="compositionally biased region" description="Polar residues" evidence="4">
    <location>
        <begin position="398"/>
        <end position="414"/>
    </location>
</feature>
<dbReference type="InterPro" id="IPR006638">
    <property type="entry name" value="Elp3/MiaA/NifB-like_rSAM"/>
</dbReference>
<name>A0A2V5L7Q8_9MICC</name>
<dbReference type="NCBIfam" id="NF038135">
    <property type="entry name" value="rSAM_Rv2578c"/>
    <property type="match status" value="1"/>
</dbReference>
<dbReference type="PANTHER" id="PTHR43432:SF3">
    <property type="entry name" value="SLR0285 PROTEIN"/>
    <property type="match status" value="1"/>
</dbReference>
<evidence type="ECO:0000313" key="7">
    <source>
        <dbReference type="Proteomes" id="UP000247832"/>
    </source>
</evidence>
<sequence length="435" mass="46643">MRWTKQQLDQPLFPAQGLPGQDGDGPVTLPLLPLAGLVKSVQTPEFAGITFHEVLAKSALNKVPATSSMPFTWTVNPYRGCSHACVYCFARKSHTYLDLDAGADFDSQVVVKVNVADVLRRELHKPSWQRPHVALGTNTDPYQRAEGRYRLMPGIISALADSGTPFSILTKGTLLARDIPLLQKAGGQVGVGMGISLALLDEELAAAIEPGTPSPKARLALVSKLRDAGLPCGVMAMPILPWLTDSEEALDTLFAALARAGATGVSAGALYLRPGTREWFMQWLAREHPTLVGRYQRLYGQGSYAGKEYRQWLAARVNEAKRRHGFAGSAGFIHDPRREEASYPAGSLPSGTSRSGQSPSEQTESGQSQSGEPWSEQTESGQSQSGHRTPARLDGSPAQPSRSGQQHRSAQDSPAQRAGATVSAPALAESAPTLF</sequence>
<gene>
    <name evidence="6" type="ORF">CVV68_17355</name>
</gene>
<evidence type="ECO:0000256" key="2">
    <source>
        <dbReference type="ARBA" id="ARBA00023004"/>
    </source>
</evidence>
<dbReference type="Pfam" id="PF04055">
    <property type="entry name" value="Radical_SAM"/>
    <property type="match status" value="1"/>
</dbReference>
<feature type="compositionally biased region" description="Low complexity" evidence="4">
    <location>
        <begin position="355"/>
        <end position="386"/>
    </location>
</feature>
<dbReference type="PANTHER" id="PTHR43432">
    <property type="entry name" value="SLR0285 PROTEIN"/>
    <property type="match status" value="1"/>
</dbReference>
<dbReference type="CDD" id="cd01335">
    <property type="entry name" value="Radical_SAM"/>
    <property type="match status" value="1"/>
</dbReference>
<dbReference type="OrthoDB" id="9785699at2"/>
<feature type="region of interest" description="Disordered" evidence="4">
    <location>
        <begin position="328"/>
        <end position="435"/>
    </location>
</feature>
<dbReference type="PROSITE" id="PS51918">
    <property type="entry name" value="RADICAL_SAM"/>
    <property type="match status" value="1"/>
</dbReference>
<proteinExistence type="predicted"/>
<dbReference type="InterPro" id="IPR058240">
    <property type="entry name" value="rSAM_sf"/>
</dbReference>
<keyword evidence="1" id="KW-0479">Metal-binding</keyword>
<keyword evidence="3" id="KW-0411">Iron-sulfur</keyword>
<feature type="domain" description="Radical SAM core" evidence="5">
    <location>
        <begin position="67"/>
        <end position="308"/>
    </location>
</feature>
<dbReference type="SMART" id="SM00729">
    <property type="entry name" value="Elp3"/>
    <property type="match status" value="1"/>
</dbReference>
<evidence type="ECO:0000256" key="1">
    <source>
        <dbReference type="ARBA" id="ARBA00022723"/>
    </source>
</evidence>
<reference evidence="6 7" key="1">
    <citation type="submission" date="2018-05" db="EMBL/GenBank/DDBJ databases">
        <title>Genetic diversity of glacier-inhabiting Cryobacterium bacteria in China and description of Cryobacterium mengkeensis sp. nov. and Arthrobacter glacialis sp. nov.</title>
        <authorList>
            <person name="Liu Q."/>
            <person name="Xin Y.-H."/>
        </authorList>
    </citation>
    <scope>NUCLEOTIDE SEQUENCE [LARGE SCALE GENOMIC DNA]</scope>
    <source>
        <strain evidence="6 7">LI2</strain>
    </source>
</reference>
<dbReference type="EMBL" id="QJVD01000022">
    <property type="protein sequence ID" value="PYI65643.1"/>
    <property type="molecule type" value="Genomic_DNA"/>
</dbReference>
<dbReference type="InterPro" id="IPR007197">
    <property type="entry name" value="rSAM"/>
</dbReference>
<evidence type="ECO:0000256" key="3">
    <source>
        <dbReference type="ARBA" id="ARBA00023014"/>
    </source>
</evidence>
<protein>
    <submittedName>
        <fullName evidence="6">Radical SAM protein</fullName>
    </submittedName>
</protein>
<dbReference type="InterPro" id="IPR040086">
    <property type="entry name" value="MJ0683-like"/>
</dbReference>
<dbReference type="SFLD" id="SFLDS00029">
    <property type="entry name" value="Radical_SAM"/>
    <property type="match status" value="1"/>
</dbReference>
<dbReference type="AlphaFoldDB" id="A0A2V5L7Q8"/>
<evidence type="ECO:0000256" key="4">
    <source>
        <dbReference type="SAM" id="MobiDB-lite"/>
    </source>
</evidence>
<dbReference type="Proteomes" id="UP000247832">
    <property type="component" value="Unassembled WGS sequence"/>
</dbReference>
<evidence type="ECO:0000259" key="5">
    <source>
        <dbReference type="PROSITE" id="PS51918"/>
    </source>
</evidence>
<dbReference type="GO" id="GO:0003824">
    <property type="term" value="F:catalytic activity"/>
    <property type="evidence" value="ECO:0007669"/>
    <property type="project" value="InterPro"/>
</dbReference>
<dbReference type="Gene3D" id="3.80.30.30">
    <property type="match status" value="1"/>
</dbReference>